<dbReference type="Ensembl" id="ENSCPRT00005016760.1">
    <property type="protein sequence ID" value="ENSCPRP00005014268.1"/>
    <property type="gene ID" value="ENSCPRG00005010028.1"/>
</dbReference>
<dbReference type="InterPro" id="IPR000859">
    <property type="entry name" value="CUB_dom"/>
</dbReference>
<keyword evidence="7" id="KW-1015">Disulfide bond</keyword>
<evidence type="ECO:0008006" key="15">
    <source>
        <dbReference type="Google" id="ProtNLM"/>
    </source>
</evidence>
<organism evidence="13 14">
    <name type="scientific">Crocodylus porosus</name>
    <name type="common">Saltwater crocodile</name>
    <name type="synonym">Estuarine crocodile</name>
    <dbReference type="NCBI Taxonomy" id="8502"/>
    <lineage>
        <taxon>Eukaryota</taxon>
        <taxon>Metazoa</taxon>
        <taxon>Chordata</taxon>
        <taxon>Craniata</taxon>
        <taxon>Vertebrata</taxon>
        <taxon>Euteleostomi</taxon>
        <taxon>Archelosauria</taxon>
        <taxon>Archosauria</taxon>
        <taxon>Crocodylia</taxon>
        <taxon>Longirostres</taxon>
        <taxon>Crocodylidae</taxon>
        <taxon>Crocodylus</taxon>
    </lineage>
</organism>
<dbReference type="InterPro" id="IPR055355">
    <property type="entry name" value="ZP-C"/>
</dbReference>
<evidence type="ECO:0000256" key="7">
    <source>
        <dbReference type="ARBA" id="ARBA00023157"/>
    </source>
</evidence>
<keyword evidence="3" id="KW-1003">Cell membrane</keyword>
<reference evidence="13" key="1">
    <citation type="submission" date="2025-08" db="UniProtKB">
        <authorList>
            <consortium name="Ensembl"/>
        </authorList>
    </citation>
    <scope>IDENTIFICATION</scope>
</reference>
<keyword evidence="10" id="KW-1133">Transmembrane helix</keyword>
<dbReference type="Pfam" id="PF23344">
    <property type="entry name" value="ZP-N"/>
    <property type="match status" value="1"/>
</dbReference>
<dbReference type="InterPro" id="IPR017977">
    <property type="entry name" value="ZP_dom_CS"/>
</dbReference>
<dbReference type="PANTHER" id="PTHR14002">
    <property type="entry name" value="ENDOGLIN/TGF-BETA RECEPTOR TYPE III"/>
    <property type="match status" value="1"/>
</dbReference>
<dbReference type="InterPro" id="IPR035914">
    <property type="entry name" value="Sperma_CUB_dom_sf"/>
</dbReference>
<proteinExistence type="predicted"/>
<dbReference type="Gene3D" id="2.60.120.290">
    <property type="entry name" value="Spermadhesin, CUB domain"/>
    <property type="match status" value="2"/>
</dbReference>
<dbReference type="SMART" id="SM00241">
    <property type="entry name" value="ZP"/>
    <property type="match status" value="1"/>
</dbReference>
<accession>A0A7M4ESE0</accession>
<dbReference type="InterPro" id="IPR048290">
    <property type="entry name" value="ZP_chr"/>
</dbReference>
<dbReference type="Gene3D" id="2.60.40.4100">
    <property type="entry name" value="Zona pellucida, ZP-C domain"/>
    <property type="match status" value="1"/>
</dbReference>
<dbReference type="GeneTree" id="ENSGT00940000163882"/>
<reference evidence="13" key="2">
    <citation type="submission" date="2025-09" db="UniProtKB">
        <authorList>
            <consortium name="Ensembl"/>
        </authorList>
    </citation>
    <scope>IDENTIFICATION</scope>
</reference>
<keyword evidence="4" id="KW-0964">Secreted</keyword>
<dbReference type="Proteomes" id="UP000594220">
    <property type="component" value="Unplaced"/>
</dbReference>
<dbReference type="FunFam" id="2.60.40.4100:FF:000005">
    <property type="entry name" value="Deleted in malignant brain tumors 1"/>
    <property type="match status" value="1"/>
</dbReference>
<evidence type="ECO:0000259" key="11">
    <source>
        <dbReference type="PROSITE" id="PS01180"/>
    </source>
</evidence>
<dbReference type="FunFam" id="2.60.120.290:FF:000013">
    <property type="entry name" value="Membrane frizzled-related protein"/>
    <property type="match status" value="1"/>
</dbReference>
<evidence type="ECO:0000256" key="10">
    <source>
        <dbReference type="SAM" id="Phobius"/>
    </source>
</evidence>
<keyword evidence="8" id="KW-0325">Glycoprotein</keyword>
<dbReference type="SMART" id="SM00042">
    <property type="entry name" value="CUB"/>
    <property type="match status" value="1"/>
</dbReference>
<dbReference type="InterPro" id="IPR001507">
    <property type="entry name" value="ZP_dom"/>
</dbReference>
<evidence type="ECO:0000256" key="9">
    <source>
        <dbReference type="PROSITE-ProRule" id="PRU00059"/>
    </source>
</evidence>
<dbReference type="CDD" id="cd00041">
    <property type="entry name" value="CUB"/>
    <property type="match status" value="1"/>
</dbReference>
<evidence type="ECO:0000256" key="4">
    <source>
        <dbReference type="ARBA" id="ARBA00022525"/>
    </source>
</evidence>
<dbReference type="PROSITE" id="PS00682">
    <property type="entry name" value="ZP_1"/>
    <property type="match status" value="1"/>
</dbReference>
<dbReference type="InterPro" id="IPR042235">
    <property type="entry name" value="ZP-C_dom"/>
</dbReference>
<dbReference type="SUPFAM" id="SSF49854">
    <property type="entry name" value="Spermadhesin, CUB domain"/>
    <property type="match status" value="2"/>
</dbReference>
<keyword evidence="5" id="KW-0732">Signal</keyword>
<evidence type="ECO:0000313" key="14">
    <source>
        <dbReference type="Proteomes" id="UP000594220"/>
    </source>
</evidence>
<dbReference type="GO" id="GO:0005576">
    <property type="term" value="C:extracellular region"/>
    <property type="evidence" value="ECO:0007669"/>
    <property type="project" value="UniProtKB-SubCell"/>
</dbReference>
<evidence type="ECO:0000256" key="2">
    <source>
        <dbReference type="ARBA" id="ARBA00004613"/>
    </source>
</evidence>
<keyword evidence="6 10" id="KW-0472">Membrane</keyword>
<dbReference type="PANTHER" id="PTHR14002:SF38">
    <property type="entry name" value="CUB AND ZONA PELLUCIDA-LIKE DOMAIN-CONTAINING PROTEIN 1"/>
    <property type="match status" value="1"/>
</dbReference>
<feature type="transmembrane region" description="Helical" evidence="10">
    <location>
        <begin position="485"/>
        <end position="507"/>
    </location>
</feature>
<evidence type="ECO:0000256" key="5">
    <source>
        <dbReference type="ARBA" id="ARBA00022729"/>
    </source>
</evidence>
<dbReference type="PROSITE" id="PS01180">
    <property type="entry name" value="CUB"/>
    <property type="match status" value="2"/>
</dbReference>
<feature type="domain" description="ZP" evidence="12">
    <location>
        <begin position="198"/>
        <end position="442"/>
    </location>
</feature>
<comment type="subcellular location">
    <subcellularLocation>
        <location evidence="1">Cell membrane</location>
    </subcellularLocation>
    <subcellularLocation>
        <location evidence="2">Secreted</location>
    </subcellularLocation>
</comment>
<sequence length="522" mass="59572">LRLEGGSCQYDYIEIYDAGLYERTLLGRVCNGSTGTFTSLSNTVMVRIMRKSFSININVIFLILMFHYILIFDSAERPSCGGLLSNSSGTFHSPFYPGYYGNYVNCVWEIQVMTNYRVTVTFRDIMLEGGQCQYNYIEVYDGPLYTSPLLGRICYGSVISYTSSSNLMTVQFHSDYSYTARGFWADYYSIPADQNTSKSMSKYMKAVVSRAYLSSQGYSAWNVSLNDPYCRPTITPYSVIFDIPYTRCGTRREGNNNTITYTNQITVTSSGYIIKRQKDLHVHVNCKMLQNTWVQVMYVADNFIEINETQYSRYNVNLTFYRSSSFSQPVYDSPYYVDLNQNLFLQAYLYSSDSNLVLFVDTCVASPDPNDFTTVSYDIIRNGCIRDSSYTTYYSGYNYTARFKFNAFQFVNRHPTVYLQCQMVVCPAYDYSSRCYQGCLSRFKRDAGSSHEKVTVVVGPIQLQGDGSQNRNADNSFIAPVDNHYVPFIVAAAVLAVAAITLAGFLLKNKMEKKEVPYKIMM</sequence>
<keyword evidence="14" id="KW-1185">Reference proteome</keyword>
<feature type="domain" description="CUB" evidence="11">
    <location>
        <begin position="1"/>
        <end position="60"/>
    </location>
</feature>
<dbReference type="PRINTS" id="PR00023">
    <property type="entry name" value="ZPELLUCIDA"/>
</dbReference>
<dbReference type="Pfam" id="PF00431">
    <property type="entry name" value="CUB"/>
    <property type="match status" value="1"/>
</dbReference>
<dbReference type="Gene3D" id="2.60.40.3210">
    <property type="entry name" value="Zona pellucida, ZP-N domain"/>
    <property type="match status" value="1"/>
</dbReference>
<name>A0A7M4ESE0_CROPO</name>
<dbReference type="GO" id="GO:0005886">
    <property type="term" value="C:plasma membrane"/>
    <property type="evidence" value="ECO:0007669"/>
    <property type="project" value="UniProtKB-SubCell"/>
</dbReference>
<protein>
    <recommendedName>
        <fullName evidence="15">CUB and zona pellucida like domains 1</fullName>
    </recommendedName>
</protein>
<evidence type="ECO:0000259" key="12">
    <source>
        <dbReference type="PROSITE" id="PS51034"/>
    </source>
</evidence>
<evidence type="ECO:0000313" key="13">
    <source>
        <dbReference type="Ensembl" id="ENSCPRP00005014268.1"/>
    </source>
</evidence>
<dbReference type="Pfam" id="PF00100">
    <property type="entry name" value="Zona_pellucida"/>
    <property type="match status" value="1"/>
</dbReference>
<feature type="domain" description="CUB" evidence="11">
    <location>
        <begin position="80"/>
        <end position="190"/>
    </location>
</feature>
<dbReference type="AlphaFoldDB" id="A0A7M4ESE0"/>
<dbReference type="InterPro" id="IPR055356">
    <property type="entry name" value="ZP-N"/>
</dbReference>
<evidence type="ECO:0000256" key="3">
    <source>
        <dbReference type="ARBA" id="ARBA00022475"/>
    </source>
</evidence>
<keyword evidence="10" id="KW-0812">Transmembrane</keyword>
<feature type="transmembrane region" description="Helical" evidence="10">
    <location>
        <begin position="53"/>
        <end position="71"/>
    </location>
</feature>
<evidence type="ECO:0000256" key="6">
    <source>
        <dbReference type="ARBA" id="ARBA00023136"/>
    </source>
</evidence>
<comment type="caution">
    <text evidence="9">Lacks conserved residue(s) required for the propagation of feature annotation.</text>
</comment>
<evidence type="ECO:0000256" key="8">
    <source>
        <dbReference type="ARBA" id="ARBA00023180"/>
    </source>
</evidence>
<dbReference type="PROSITE" id="PS51034">
    <property type="entry name" value="ZP_2"/>
    <property type="match status" value="1"/>
</dbReference>
<evidence type="ECO:0000256" key="1">
    <source>
        <dbReference type="ARBA" id="ARBA00004236"/>
    </source>
</evidence>